<gene>
    <name evidence="3" type="ORF">C9374_002708</name>
</gene>
<name>A0AA88KQB3_NAELO</name>
<dbReference type="Proteomes" id="UP000816034">
    <property type="component" value="Unassembled WGS sequence"/>
</dbReference>
<comment type="caution">
    <text evidence="3">The sequence shown here is derived from an EMBL/GenBank/DDBJ whole genome shotgun (WGS) entry which is preliminary data.</text>
</comment>
<evidence type="ECO:0000313" key="3">
    <source>
        <dbReference type="EMBL" id="KAG2386262.1"/>
    </source>
</evidence>
<proteinExistence type="predicted"/>
<reference evidence="3 4" key="1">
    <citation type="journal article" date="2018" name="BMC Genomics">
        <title>The genome of Naegleria lovaniensis, the basis for a comparative approach to unravel pathogenicity factors of the human pathogenic amoeba N. fowleri.</title>
        <authorList>
            <person name="Liechti N."/>
            <person name="Schurch N."/>
            <person name="Bruggmann R."/>
            <person name="Wittwer M."/>
        </authorList>
    </citation>
    <scope>NUCLEOTIDE SEQUENCE [LARGE SCALE GENOMIC DNA]</scope>
    <source>
        <strain evidence="3 4">ATCC 30569</strain>
    </source>
</reference>
<feature type="transmembrane region" description="Helical" evidence="2">
    <location>
        <begin position="68"/>
        <end position="88"/>
    </location>
</feature>
<accession>A0AA88KQB3</accession>
<dbReference type="EMBL" id="PYSW02000016">
    <property type="protein sequence ID" value="KAG2386262.1"/>
    <property type="molecule type" value="Genomic_DNA"/>
</dbReference>
<organism evidence="3 4">
    <name type="scientific">Naegleria lovaniensis</name>
    <name type="common">Amoeba</name>
    <dbReference type="NCBI Taxonomy" id="51637"/>
    <lineage>
        <taxon>Eukaryota</taxon>
        <taxon>Discoba</taxon>
        <taxon>Heterolobosea</taxon>
        <taxon>Tetramitia</taxon>
        <taxon>Eutetramitia</taxon>
        <taxon>Vahlkampfiidae</taxon>
        <taxon>Naegleria</taxon>
    </lineage>
</organism>
<sequence length="201" mass="23754">MSRLQHSPAIHVHPHDNTDLTNDEEHSNSVVTHHHHHHSSTSMNEFNFQISSILSQIYSLLSFKTISIILLVYLTCLIIGSIFFFFIVSTDVSQSQYNIDQMNIFEYIYYSFVVSRRILHWKRLLILVVIQLLSFLAHFVFFLLYFQYCKQKYVKGPLMRMEHLRVIYRQREFIIVSILCVLSLVVWFFFAPQVVSGVFGV</sequence>
<feature type="region of interest" description="Disordered" evidence="1">
    <location>
        <begin position="1"/>
        <end position="34"/>
    </location>
</feature>
<evidence type="ECO:0000256" key="2">
    <source>
        <dbReference type="SAM" id="Phobius"/>
    </source>
</evidence>
<dbReference type="GeneID" id="68095163"/>
<keyword evidence="2" id="KW-0472">Membrane</keyword>
<evidence type="ECO:0000256" key="1">
    <source>
        <dbReference type="SAM" id="MobiDB-lite"/>
    </source>
</evidence>
<feature type="transmembrane region" description="Helical" evidence="2">
    <location>
        <begin position="173"/>
        <end position="191"/>
    </location>
</feature>
<dbReference type="RefSeq" id="XP_044550254.1">
    <property type="nucleotide sequence ID" value="XM_044692155.1"/>
</dbReference>
<feature type="transmembrane region" description="Helical" evidence="2">
    <location>
        <begin position="124"/>
        <end position="146"/>
    </location>
</feature>
<dbReference type="AlphaFoldDB" id="A0AA88KQB3"/>
<keyword evidence="4" id="KW-1185">Reference proteome</keyword>
<feature type="compositionally biased region" description="Basic and acidic residues" evidence="1">
    <location>
        <begin position="13"/>
        <end position="27"/>
    </location>
</feature>
<protein>
    <submittedName>
        <fullName evidence="3">Uncharacterized protein</fullName>
    </submittedName>
</protein>
<keyword evidence="2" id="KW-1133">Transmembrane helix</keyword>
<keyword evidence="2" id="KW-0812">Transmembrane</keyword>
<evidence type="ECO:0000313" key="4">
    <source>
        <dbReference type="Proteomes" id="UP000816034"/>
    </source>
</evidence>